<evidence type="ECO:0000256" key="2">
    <source>
        <dbReference type="ARBA" id="ARBA00022723"/>
    </source>
</evidence>
<keyword evidence="3" id="KW-0863">Zinc-finger</keyword>
<dbReference type="GO" id="GO:0005634">
    <property type="term" value="C:nucleus"/>
    <property type="evidence" value="ECO:0007669"/>
    <property type="project" value="UniProtKB-SubCell"/>
</dbReference>
<dbReference type="EMBL" id="AJIL01000479">
    <property type="protein sequence ID" value="KNE89147.1"/>
    <property type="molecule type" value="Genomic_DNA"/>
</dbReference>
<evidence type="ECO:0000256" key="5">
    <source>
        <dbReference type="ARBA" id="ARBA00023242"/>
    </source>
</evidence>
<feature type="domain" description="HAT C-terminal dimerisation" evidence="6">
    <location>
        <begin position="387"/>
        <end position="452"/>
    </location>
</feature>
<dbReference type="SUPFAM" id="SSF53098">
    <property type="entry name" value="Ribonuclease H-like"/>
    <property type="match status" value="1"/>
</dbReference>
<gene>
    <name evidence="7" type="ORF">PSTG_17394</name>
</gene>
<name>A0A0L0UPZ0_9BASI</name>
<dbReference type="OrthoDB" id="2506739at2759"/>
<organism evidence="7 8">
    <name type="scientific">Puccinia striiformis f. sp. tritici PST-78</name>
    <dbReference type="NCBI Taxonomy" id="1165861"/>
    <lineage>
        <taxon>Eukaryota</taxon>
        <taxon>Fungi</taxon>
        <taxon>Dikarya</taxon>
        <taxon>Basidiomycota</taxon>
        <taxon>Pucciniomycotina</taxon>
        <taxon>Pucciniomycetes</taxon>
        <taxon>Pucciniales</taxon>
        <taxon>Pucciniaceae</taxon>
        <taxon>Puccinia</taxon>
    </lineage>
</organism>
<dbReference type="Pfam" id="PF05699">
    <property type="entry name" value="Dimer_Tnp_hAT"/>
    <property type="match status" value="1"/>
</dbReference>
<keyword evidence="5" id="KW-0539">Nucleus</keyword>
<dbReference type="GO" id="GO:0008270">
    <property type="term" value="F:zinc ion binding"/>
    <property type="evidence" value="ECO:0007669"/>
    <property type="project" value="UniProtKB-KW"/>
</dbReference>
<evidence type="ECO:0000256" key="3">
    <source>
        <dbReference type="ARBA" id="ARBA00022771"/>
    </source>
</evidence>
<dbReference type="InterPro" id="IPR052035">
    <property type="entry name" value="ZnF_BED_domain_contain"/>
</dbReference>
<dbReference type="Proteomes" id="UP000054564">
    <property type="component" value="Unassembled WGS sequence"/>
</dbReference>
<dbReference type="InterPro" id="IPR012337">
    <property type="entry name" value="RNaseH-like_sf"/>
</dbReference>
<protein>
    <recommendedName>
        <fullName evidence="6">HAT C-terminal dimerisation domain-containing protein</fullName>
    </recommendedName>
</protein>
<dbReference type="PANTHER" id="PTHR46481">
    <property type="entry name" value="ZINC FINGER BED DOMAIN-CONTAINING PROTEIN 4"/>
    <property type="match status" value="1"/>
</dbReference>
<comment type="caution">
    <text evidence="7">The sequence shown here is derived from an EMBL/GenBank/DDBJ whole genome shotgun (WGS) entry which is preliminary data.</text>
</comment>
<dbReference type="PANTHER" id="PTHR46481:SF10">
    <property type="entry name" value="ZINC FINGER BED DOMAIN-CONTAINING PROTEIN 39"/>
    <property type="match status" value="1"/>
</dbReference>
<keyword evidence="2" id="KW-0479">Metal-binding</keyword>
<evidence type="ECO:0000256" key="4">
    <source>
        <dbReference type="ARBA" id="ARBA00022833"/>
    </source>
</evidence>
<evidence type="ECO:0000313" key="8">
    <source>
        <dbReference type="Proteomes" id="UP000054564"/>
    </source>
</evidence>
<dbReference type="GO" id="GO:0046983">
    <property type="term" value="F:protein dimerization activity"/>
    <property type="evidence" value="ECO:0007669"/>
    <property type="project" value="InterPro"/>
</dbReference>
<accession>A0A0L0UPZ0</accession>
<reference evidence="8" key="1">
    <citation type="submission" date="2014-03" db="EMBL/GenBank/DDBJ databases">
        <title>The Genome Sequence of Puccinia striiformis f. sp. tritici PST-78.</title>
        <authorList>
            <consortium name="The Broad Institute Genome Sequencing Platform"/>
            <person name="Cuomo C."/>
            <person name="Hulbert S."/>
            <person name="Chen X."/>
            <person name="Walker B."/>
            <person name="Young S.K."/>
            <person name="Zeng Q."/>
            <person name="Gargeya S."/>
            <person name="Fitzgerald M."/>
            <person name="Haas B."/>
            <person name="Abouelleil A."/>
            <person name="Alvarado L."/>
            <person name="Arachchi H.M."/>
            <person name="Berlin A.M."/>
            <person name="Chapman S.B."/>
            <person name="Goldberg J."/>
            <person name="Griggs A."/>
            <person name="Gujja S."/>
            <person name="Hansen M."/>
            <person name="Howarth C."/>
            <person name="Imamovic A."/>
            <person name="Larimer J."/>
            <person name="McCowan C."/>
            <person name="Montmayeur A."/>
            <person name="Murphy C."/>
            <person name="Neiman D."/>
            <person name="Pearson M."/>
            <person name="Priest M."/>
            <person name="Roberts A."/>
            <person name="Saif S."/>
            <person name="Shea T."/>
            <person name="Sisk P."/>
            <person name="Sykes S."/>
            <person name="Wortman J."/>
            <person name="Nusbaum C."/>
            <person name="Birren B."/>
        </authorList>
    </citation>
    <scope>NUCLEOTIDE SEQUENCE [LARGE SCALE GENOMIC DNA]</scope>
    <source>
        <strain evidence="8">race PST-78</strain>
    </source>
</reference>
<dbReference type="AlphaFoldDB" id="A0A0L0UPZ0"/>
<evidence type="ECO:0000313" key="7">
    <source>
        <dbReference type="EMBL" id="KNE89147.1"/>
    </source>
</evidence>
<proteinExistence type="predicted"/>
<dbReference type="InterPro" id="IPR008906">
    <property type="entry name" value="HATC_C_dom"/>
</dbReference>
<evidence type="ECO:0000256" key="1">
    <source>
        <dbReference type="ARBA" id="ARBA00004123"/>
    </source>
</evidence>
<evidence type="ECO:0000259" key="6">
    <source>
        <dbReference type="Pfam" id="PF05699"/>
    </source>
</evidence>
<comment type="subcellular location">
    <subcellularLocation>
        <location evidence="1">Nucleus</location>
    </subcellularLocation>
</comment>
<sequence>MARAVAANIRAFDSTTWDVERNDHRCICHVIALILGAGLKALALSTKMVRPEKADESFPGTLLATIAEADESENNEIVEVIADASEDNDVDPVDAERGSGVPGWEDNIEEEDIDDDVDKSGIGFTLKKVRSPQKQAEWKLWAKTLGYKGRGVIGGYGIRWNIAYDSRQRAYEGRRVIKQLLENESEKFGGRSAAKHFFNSYELSSKEWEDVNSLNQVLKEFLEMTKRLEGDGPKLPMVLYEYARLLASLEKKKIAAEATALERMFYPMITITKKYLDLVIHCDTVIMATFLHPAWRMMLFTDRYPLHLNRIQKLISDVFIAREELLKTLQEPTPPKCTQSEANASGIDSDSDGDAFNYYPAAGDAADINTELDRYNKGDFPLDKRGCVLGWWKVHCKDFPVLSSLARDYLACAASSASVERTFSAAAGVCATGRSSLAIRTIEQCISSHMWLRDSLRVGGLFSDCQDLIDAGLKNPKFARYTVKPVKKSRDIRK</sequence>
<keyword evidence="4" id="KW-0862">Zinc</keyword>
<keyword evidence="8" id="KW-1185">Reference proteome</keyword>